<evidence type="ECO:0000259" key="9">
    <source>
        <dbReference type="Pfam" id="PF09335"/>
    </source>
</evidence>
<organism evidence="10 11">
    <name type="scientific">Nonomuraea maheshkhaliensis</name>
    <dbReference type="NCBI Taxonomy" id="419590"/>
    <lineage>
        <taxon>Bacteria</taxon>
        <taxon>Bacillati</taxon>
        <taxon>Actinomycetota</taxon>
        <taxon>Actinomycetes</taxon>
        <taxon>Streptosporangiales</taxon>
        <taxon>Streptosporangiaceae</taxon>
        <taxon>Nonomuraea</taxon>
    </lineage>
</organism>
<keyword evidence="6 7" id="KW-0472">Membrane</keyword>
<feature type="transmembrane region" description="Helical" evidence="7">
    <location>
        <begin position="15"/>
        <end position="36"/>
    </location>
</feature>
<comment type="similarity">
    <text evidence="2 7">Belongs to the DedA family.</text>
</comment>
<dbReference type="EMBL" id="BAAAMU010000050">
    <property type="protein sequence ID" value="GAA1654567.1"/>
    <property type="molecule type" value="Genomic_DNA"/>
</dbReference>
<evidence type="ECO:0000313" key="11">
    <source>
        <dbReference type="Proteomes" id="UP001500064"/>
    </source>
</evidence>
<comment type="subcellular location">
    <subcellularLocation>
        <location evidence="1 7">Cell membrane</location>
        <topology evidence="1 7">Multi-pass membrane protein</topology>
    </subcellularLocation>
</comment>
<feature type="transmembrane region" description="Helical" evidence="7">
    <location>
        <begin position="142"/>
        <end position="162"/>
    </location>
</feature>
<dbReference type="InterPro" id="IPR032818">
    <property type="entry name" value="DedA-like"/>
</dbReference>
<evidence type="ECO:0000313" key="10">
    <source>
        <dbReference type="EMBL" id="GAA1654567.1"/>
    </source>
</evidence>
<dbReference type="InterPro" id="IPR032816">
    <property type="entry name" value="VTT_dom"/>
</dbReference>
<dbReference type="Pfam" id="PF09335">
    <property type="entry name" value="VTT_dom"/>
    <property type="match status" value="1"/>
</dbReference>
<evidence type="ECO:0000256" key="5">
    <source>
        <dbReference type="ARBA" id="ARBA00022989"/>
    </source>
</evidence>
<reference evidence="11" key="1">
    <citation type="journal article" date="2019" name="Int. J. Syst. Evol. Microbiol.">
        <title>The Global Catalogue of Microorganisms (GCM) 10K type strain sequencing project: providing services to taxonomists for standard genome sequencing and annotation.</title>
        <authorList>
            <consortium name="The Broad Institute Genomics Platform"/>
            <consortium name="The Broad Institute Genome Sequencing Center for Infectious Disease"/>
            <person name="Wu L."/>
            <person name="Ma J."/>
        </authorList>
    </citation>
    <scope>NUCLEOTIDE SEQUENCE [LARGE SCALE GENOMIC DNA]</scope>
    <source>
        <strain evidence="11">JCM 13929</strain>
    </source>
</reference>
<keyword evidence="3 7" id="KW-1003">Cell membrane</keyword>
<evidence type="ECO:0000256" key="6">
    <source>
        <dbReference type="ARBA" id="ARBA00023136"/>
    </source>
</evidence>
<evidence type="ECO:0000256" key="7">
    <source>
        <dbReference type="RuleBase" id="RU367016"/>
    </source>
</evidence>
<feature type="region of interest" description="Disordered" evidence="8">
    <location>
        <begin position="215"/>
        <end position="238"/>
    </location>
</feature>
<dbReference type="PANTHER" id="PTHR30353:SF0">
    <property type="entry name" value="TRANSMEMBRANE PROTEIN"/>
    <property type="match status" value="1"/>
</dbReference>
<evidence type="ECO:0000256" key="4">
    <source>
        <dbReference type="ARBA" id="ARBA00022692"/>
    </source>
</evidence>
<evidence type="ECO:0000256" key="1">
    <source>
        <dbReference type="ARBA" id="ARBA00004651"/>
    </source>
</evidence>
<accession>A0ABP4RLK8</accession>
<sequence length="238" mass="24699">MLDDVLTGWSGQEPFTIGLLLFLLLAAEGSLLIGLLVPGDLAVVVAGAAVARPVELGWVVLGGMAGCFAGATGGYLLGRAFGGRVRRGGAGVWVGEQRWRRAEEFVAGTGGGLSLALAYFIPGVHALTPVLAGMLGIPYRRFIRCAMAGASAWVTAYVVVGSVTGEAAREHQGLLIPMMAAVALLVAAVAVGVERLVTGRRRGVVHGRGPRLRRADAALREENGPRSSRGRHESAGRL</sequence>
<proteinExistence type="inferred from homology"/>
<dbReference type="RefSeq" id="WP_346109862.1">
    <property type="nucleotide sequence ID" value="NZ_BAAAMU010000050.1"/>
</dbReference>
<feature type="domain" description="VTT" evidence="9">
    <location>
        <begin position="37"/>
        <end position="162"/>
    </location>
</feature>
<protein>
    <recommendedName>
        <fullName evidence="9">VTT domain-containing protein</fullName>
    </recommendedName>
</protein>
<comment type="caution">
    <text evidence="10">The sequence shown here is derived from an EMBL/GenBank/DDBJ whole genome shotgun (WGS) entry which is preliminary data.</text>
</comment>
<gene>
    <name evidence="10" type="ORF">GCM10009733_059940</name>
</gene>
<feature type="transmembrane region" description="Helical" evidence="7">
    <location>
        <begin position="56"/>
        <end position="77"/>
    </location>
</feature>
<evidence type="ECO:0000256" key="8">
    <source>
        <dbReference type="SAM" id="MobiDB-lite"/>
    </source>
</evidence>
<keyword evidence="5 7" id="KW-1133">Transmembrane helix</keyword>
<keyword evidence="4 7" id="KW-0812">Transmembrane</keyword>
<dbReference type="Proteomes" id="UP001500064">
    <property type="component" value="Unassembled WGS sequence"/>
</dbReference>
<feature type="transmembrane region" description="Helical" evidence="7">
    <location>
        <begin position="174"/>
        <end position="193"/>
    </location>
</feature>
<keyword evidence="11" id="KW-1185">Reference proteome</keyword>
<name>A0ABP4RLK8_9ACTN</name>
<evidence type="ECO:0000256" key="3">
    <source>
        <dbReference type="ARBA" id="ARBA00022475"/>
    </source>
</evidence>
<evidence type="ECO:0000256" key="2">
    <source>
        <dbReference type="ARBA" id="ARBA00010792"/>
    </source>
</evidence>
<dbReference type="PANTHER" id="PTHR30353">
    <property type="entry name" value="INNER MEMBRANE PROTEIN DEDA-RELATED"/>
    <property type="match status" value="1"/>
</dbReference>